<feature type="transmembrane region" description="Helical" evidence="1">
    <location>
        <begin position="146"/>
        <end position="170"/>
    </location>
</feature>
<dbReference type="OrthoDB" id="3724330at2"/>
<comment type="caution">
    <text evidence="2">The sequence shown here is derived from an EMBL/GenBank/DDBJ whole genome shotgun (WGS) entry which is preliminary data.</text>
</comment>
<evidence type="ECO:0000256" key="1">
    <source>
        <dbReference type="SAM" id="Phobius"/>
    </source>
</evidence>
<keyword evidence="1" id="KW-0812">Transmembrane</keyword>
<feature type="transmembrane region" description="Helical" evidence="1">
    <location>
        <begin position="182"/>
        <end position="203"/>
    </location>
</feature>
<protein>
    <submittedName>
        <fullName evidence="2">Uncharacterized protein</fullName>
    </submittedName>
</protein>
<sequence length="236" mass="23486">MSTTVARPASPVAVLALQYANPSRMVSIPLMILGAVVVVTTGIVVVLARSGADGELQSNGAIIWSLVGFIVAIGVQAVAVTFPLALALGTTRRAFTAGVLLTAVLESALLTGSALVLLGLEALTGGWFVGARVLGDATLGGGDARALVAVMFLASLSAILAGAAFGAAWVRFGARGPMVLGLAIAAGAVIALLALAPAFGAVGEAFEPWWLAVAAAVVIAASTAGTYLLLRRAAVR</sequence>
<name>A0A3A1TY13_9MICO</name>
<reference evidence="3" key="1">
    <citation type="submission" date="2018-09" db="EMBL/GenBank/DDBJ databases">
        <authorList>
            <person name="Kim I."/>
        </authorList>
    </citation>
    <scope>NUCLEOTIDE SEQUENCE [LARGE SCALE GENOMIC DNA]</scope>
    <source>
        <strain evidence="3">DD4a</strain>
    </source>
</reference>
<proteinExistence type="predicted"/>
<feature type="transmembrane region" description="Helical" evidence="1">
    <location>
        <begin position="98"/>
        <end position="120"/>
    </location>
</feature>
<dbReference type="AlphaFoldDB" id="A0A3A1TY13"/>
<evidence type="ECO:0000313" key="2">
    <source>
        <dbReference type="EMBL" id="RIX28689.1"/>
    </source>
</evidence>
<dbReference type="EMBL" id="QXTG01000002">
    <property type="protein sequence ID" value="RIX28689.1"/>
    <property type="molecule type" value="Genomic_DNA"/>
</dbReference>
<evidence type="ECO:0000313" key="3">
    <source>
        <dbReference type="Proteomes" id="UP000265742"/>
    </source>
</evidence>
<dbReference type="RefSeq" id="WP_119482998.1">
    <property type="nucleotide sequence ID" value="NZ_QXTG01000002.1"/>
</dbReference>
<feature type="transmembrane region" description="Helical" evidence="1">
    <location>
        <begin position="28"/>
        <end position="49"/>
    </location>
</feature>
<organism evidence="2 3">
    <name type="scientific">Amnibacterium setariae</name>
    <dbReference type="NCBI Taxonomy" id="2306585"/>
    <lineage>
        <taxon>Bacteria</taxon>
        <taxon>Bacillati</taxon>
        <taxon>Actinomycetota</taxon>
        <taxon>Actinomycetes</taxon>
        <taxon>Micrococcales</taxon>
        <taxon>Microbacteriaceae</taxon>
        <taxon>Amnibacterium</taxon>
    </lineage>
</organism>
<feature type="transmembrane region" description="Helical" evidence="1">
    <location>
        <begin position="61"/>
        <end position="86"/>
    </location>
</feature>
<keyword evidence="3" id="KW-1185">Reference proteome</keyword>
<accession>A0A3A1TY13</accession>
<keyword evidence="1" id="KW-0472">Membrane</keyword>
<gene>
    <name evidence="2" type="ORF">D1781_14930</name>
</gene>
<keyword evidence="1" id="KW-1133">Transmembrane helix</keyword>
<feature type="transmembrane region" description="Helical" evidence="1">
    <location>
        <begin position="209"/>
        <end position="230"/>
    </location>
</feature>
<dbReference type="Proteomes" id="UP000265742">
    <property type="component" value="Unassembled WGS sequence"/>
</dbReference>